<sequence>TGYQISELRLLFTPKGTAALDSTKQWDK</sequence>
<reference evidence="1 2" key="1">
    <citation type="journal article" date="2018" name="Front. Plant Sci.">
        <title>Red Clover (Trifolium pratense) and Zigzag Clover (T. medium) - A Picture of Genomic Similarities and Differences.</title>
        <authorList>
            <person name="Dluhosova J."/>
            <person name="Istvanek J."/>
            <person name="Nedelnik J."/>
            <person name="Repkova J."/>
        </authorList>
    </citation>
    <scope>NUCLEOTIDE SEQUENCE [LARGE SCALE GENOMIC DNA]</scope>
    <source>
        <strain evidence="2">cv. 10/8</strain>
        <tissue evidence="1">Leaf</tissue>
    </source>
</reference>
<protein>
    <submittedName>
        <fullName evidence="1">Uncharacterized protein</fullName>
    </submittedName>
</protein>
<feature type="non-terminal residue" evidence="1">
    <location>
        <position position="1"/>
    </location>
</feature>
<comment type="caution">
    <text evidence="1">The sequence shown here is derived from an EMBL/GenBank/DDBJ whole genome shotgun (WGS) entry which is preliminary data.</text>
</comment>
<name>A0A392T2H5_9FABA</name>
<accession>A0A392T2H5</accession>
<proteinExistence type="predicted"/>
<keyword evidence="2" id="KW-1185">Reference proteome</keyword>
<dbReference type="Proteomes" id="UP000265520">
    <property type="component" value="Unassembled WGS sequence"/>
</dbReference>
<dbReference type="AlphaFoldDB" id="A0A392T2H5"/>
<organism evidence="1 2">
    <name type="scientific">Trifolium medium</name>
    <dbReference type="NCBI Taxonomy" id="97028"/>
    <lineage>
        <taxon>Eukaryota</taxon>
        <taxon>Viridiplantae</taxon>
        <taxon>Streptophyta</taxon>
        <taxon>Embryophyta</taxon>
        <taxon>Tracheophyta</taxon>
        <taxon>Spermatophyta</taxon>
        <taxon>Magnoliopsida</taxon>
        <taxon>eudicotyledons</taxon>
        <taxon>Gunneridae</taxon>
        <taxon>Pentapetalae</taxon>
        <taxon>rosids</taxon>
        <taxon>fabids</taxon>
        <taxon>Fabales</taxon>
        <taxon>Fabaceae</taxon>
        <taxon>Papilionoideae</taxon>
        <taxon>50 kb inversion clade</taxon>
        <taxon>NPAAA clade</taxon>
        <taxon>Hologalegina</taxon>
        <taxon>IRL clade</taxon>
        <taxon>Trifolieae</taxon>
        <taxon>Trifolium</taxon>
    </lineage>
</organism>
<evidence type="ECO:0000313" key="2">
    <source>
        <dbReference type="Proteomes" id="UP000265520"/>
    </source>
</evidence>
<dbReference type="EMBL" id="LXQA010494163">
    <property type="protein sequence ID" value="MCI55308.1"/>
    <property type="molecule type" value="Genomic_DNA"/>
</dbReference>
<evidence type="ECO:0000313" key="1">
    <source>
        <dbReference type="EMBL" id="MCI55308.1"/>
    </source>
</evidence>